<dbReference type="PRINTS" id="PR00080">
    <property type="entry name" value="SDRFAMILY"/>
</dbReference>
<dbReference type="PROSITE" id="PS00061">
    <property type="entry name" value="ADH_SHORT"/>
    <property type="match status" value="1"/>
</dbReference>
<keyword evidence="3" id="KW-0560">Oxidoreductase</keyword>
<accession>A0ABM9LHU6</accession>
<organism evidence="4 5">
    <name type="scientific">[Mycobacterium] burgundiense</name>
    <dbReference type="NCBI Taxonomy" id="3064286"/>
    <lineage>
        <taxon>Bacteria</taxon>
        <taxon>Bacillati</taxon>
        <taxon>Actinomycetota</taxon>
        <taxon>Actinomycetes</taxon>
        <taxon>Mycobacteriales</taxon>
        <taxon>Mycobacteriaceae</taxon>
        <taxon>Mycolicibacterium</taxon>
    </lineage>
</organism>
<dbReference type="InterPro" id="IPR052178">
    <property type="entry name" value="Sec_Metab_Biosynth_SDR"/>
</dbReference>
<dbReference type="EMBL" id="OY726397">
    <property type="protein sequence ID" value="CAJ1499282.1"/>
    <property type="molecule type" value="Genomic_DNA"/>
</dbReference>
<protein>
    <submittedName>
        <fullName evidence="4">SDR family oxidoreductase</fullName>
    </submittedName>
</protein>
<dbReference type="Gene3D" id="3.40.50.720">
    <property type="entry name" value="NAD(P)-binding Rossmann-like Domain"/>
    <property type="match status" value="1"/>
</dbReference>
<dbReference type="InterPro" id="IPR036291">
    <property type="entry name" value="NAD(P)-bd_dom_sf"/>
</dbReference>
<proteinExistence type="inferred from homology"/>
<keyword evidence="2" id="KW-0521">NADP</keyword>
<evidence type="ECO:0000313" key="5">
    <source>
        <dbReference type="Proteomes" id="UP001190465"/>
    </source>
</evidence>
<dbReference type="PRINTS" id="PR00081">
    <property type="entry name" value="GDHRDH"/>
</dbReference>
<evidence type="ECO:0000256" key="1">
    <source>
        <dbReference type="ARBA" id="ARBA00006484"/>
    </source>
</evidence>
<dbReference type="RefSeq" id="WP_308481622.1">
    <property type="nucleotide sequence ID" value="NZ_OY726397.1"/>
</dbReference>
<gene>
    <name evidence="4" type="ORF">MU0053_001373</name>
</gene>
<dbReference type="PANTHER" id="PTHR43618:SF8">
    <property type="entry name" value="7ALPHA-HYDROXYSTEROID DEHYDROGENASE"/>
    <property type="match status" value="1"/>
</dbReference>
<sequence>MTNLFDLSGRTALITGGSRGLGLAMARAFAAAGANVAIASRKREACVEVAESIAAHSGVKTWAFGCNVSSWDQCTELAEAADEATGGVDILVNNAGLSPLYPSLTEISEALYDKVFGVNTKGPFRLSTLLGEKMVARGRGSIINVSSIESVFPTTHALPYAAAKAALNTITQGLAPALGPSVRVNAILAGPFLTDIAEAWDMAAFQTMAERSIALRRGGLPDEIIGAAMYFASDASAFTTGALLRVDGGVVGGII</sequence>
<evidence type="ECO:0000256" key="3">
    <source>
        <dbReference type="ARBA" id="ARBA00023002"/>
    </source>
</evidence>
<dbReference type="InterPro" id="IPR020904">
    <property type="entry name" value="Sc_DH/Rdtase_CS"/>
</dbReference>
<reference evidence="4 5" key="1">
    <citation type="submission" date="2023-08" db="EMBL/GenBank/DDBJ databases">
        <authorList>
            <person name="Folkvardsen B D."/>
            <person name="Norman A."/>
        </authorList>
    </citation>
    <scope>NUCLEOTIDE SEQUENCE [LARGE SCALE GENOMIC DNA]</scope>
    <source>
        <strain evidence="4 5">Mu0053</strain>
    </source>
</reference>
<dbReference type="SUPFAM" id="SSF51735">
    <property type="entry name" value="NAD(P)-binding Rossmann-fold domains"/>
    <property type="match status" value="1"/>
</dbReference>
<dbReference type="InterPro" id="IPR002347">
    <property type="entry name" value="SDR_fam"/>
</dbReference>
<comment type="similarity">
    <text evidence="1">Belongs to the short-chain dehydrogenases/reductases (SDR) family.</text>
</comment>
<evidence type="ECO:0000256" key="2">
    <source>
        <dbReference type="ARBA" id="ARBA00022857"/>
    </source>
</evidence>
<name>A0ABM9LHU6_9MYCO</name>
<dbReference type="Pfam" id="PF13561">
    <property type="entry name" value="adh_short_C2"/>
    <property type="match status" value="1"/>
</dbReference>
<dbReference type="Proteomes" id="UP001190465">
    <property type="component" value="Chromosome"/>
</dbReference>
<keyword evidence="5" id="KW-1185">Reference proteome</keyword>
<evidence type="ECO:0000313" key="4">
    <source>
        <dbReference type="EMBL" id="CAJ1499282.1"/>
    </source>
</evidence>
<dbReference type="CDD" id="cd05233">
    <property type="entry name" value="SDR_c"/>
    <property type="match status" value="1"/>
</dbReference>
<dbReference type="PANTHER" id="PTHR43618">
    <property type="entry name" value="7-ALPHA-HYDROXYSTEROID DEHYDROGENASE"/>
    <property type="match status" value="1"/>
</dbReference>